<dbReference type="AlphaFoldDB" id="A0ABC8V3S2"/>
<comment type="caution">
    <text evidence="1">The sequence shown here is derived from an EMBL/GenBank/DDBJ whole genome shotgun (WGS) entry which is preliminary data.</text>
</comment>
<dbReference type="Proteomes" id="UP001642360">
    <property type="component" value="Unassembled WGS sequence"/>
</dbReference>
<gene>
    <name evidence="1" type="ORF">ILEXP_LOCUS58586</name>
</gene>
<sequence length="108" mass="12448">MWFSATYHKLLALHGEGRVEQNIVEAEEGGGQFRKCSCSSGWIPSEPCEVIYHPGRGRDLRWSSSSSRSRSSLHRRASPRFAIAIGIYRHHRSIGIENKQWRKRRPCL</sequence>
<evidence type="ECO:0000313" key="2">
    <source>
        <dbReference type="Proteomes" id="UP001642360"/>
    </source>
</evidence>
<feature type="non-terminal residue" evidence="1">
    <location>
        <position position="108"/>
    </location>
</feature>
<organism evidence="1 2">
    <name type="scientific">Ilex paraguariensis</name>
    <name type="common">yerba mate</name>
    <dbReference type="NCBI Taxonomy" id="185542"/>
    <lineage>
        <taxon>Eukaryota</taxon>
        <taxon>Viridiplantae</taxon>
        <taxon>Streptophyta</taxon>
        <taxon>Embryophyta</taxon>
        <taxon>Tracheophyta</taxon>
        <taxon>Spermatophyta</taxon>
        <taxon>Magnoliopsida</taxon>
        <taxon>eudicotyledons</taxon>
        <taxon>Gunneridae</taxon>
        <taxon>Pentapetalae</taxon>
        <taxon>asterids</taxon>
        <taxon>campanulids</taxon>
        <taxon>Aquifoliales</taxon>
        <taxon>Aquifoliaceae</taxon>
        <taxon>Ilex</taxon>
    </lineage>
</organism>
<name>A0ABC8V3S2_9AQUA</name>
<protein>
    <submittedName>
        <fullName evidence="1">Uncharacterized protein</fullName>
    </submittedName>
</protein>
<reference evidence="1 2" key="1">
    <citation type="submission" date="2024-02" db="EMBL/GenBank/DDBJ databases">
        <authorList>
            <person name="Vignale AGUSTIN F."/>
            <person name="Sosa J E."/>
            <person name="Modenutti C."/>
        </authorList>
    </citation>
    <scope>NUCLEOTIDE SEQUENCE [LARGE SCALE GENOMIC DNA]</scope>
</reference>
<accession>A0ABC8V3S2</accession>
<keyword evidence="2" id="KW-1185">Reference proteome</keyword>
<proteinExistence type="predicted"/>
<evidence type="ECO:0000313" key="1">
    <source>
        <dbReference type="EMBL" id="CAK9187973.1"/>
    </source>
</evidence>
<dbReference type="EMBL" id="CAUOFW020010224">
    <property type="protein sequence ID" value="CAK9187973.1"/>
    <property type="molecule type" value="Genomic_DNA"/>
</dbReference>